<evidence type="ECO:0000313" key="3">
    <source>
        <dbReference type="EMBL" id="EFY84347.1"/>
    </source>
</evidence>
<keyword evidence="3" id="KW-0413">Isomerase</keyword>
<dbReference type="HOGENOM" id="CLU_009834_7_4_1"/>
<proteinExistence type="inferred from homology"/>
<sequence>MAEKEKPVLYEPSLEGITTITINRPHVRNAVNRAAAADLAEAFRAFENDSSQKVCVLTGAGDSFCAGYDLHEVAAASALPPELARKHASAAEPVDRLNGAIGPMGPSRMAFTKPIIAAVSGHAVAGGLELSLLADVRVADDTAVFGVFCRRFGVPLIDGGTVRLQKVVGLGRAMDMILTGRAVCADEALAFGLVNRVVAGKGEALREARRLAGTLLGFPEKCMRADLVSARYSAYDAKGLEDALRFEFERGEKVILDEGVAGAKRFDGGAGRGGRFDNHDGCGHGAKSRNGSRL</sequence>
<dbReference type="PANTHER" id="PTHR43802">
    <property type="entry name" value="ENOYL-COA HYDRATASE"/>
    <property type="match status" value="1"/>
</dbReference>
<dbReference type="InterPro" id="IPR018376">
    <property type="entry name" value="Enoyl-CoA_hyd/isom_CS"/>
</dbReference>
<dbReference type="OMA" id="NPVICAI"/>
<dbReference type="InParanoid" id="E9EIA1"/>
<dbReference type="STRING" id="655827.E9EIA1"/>
<accession>E9EIA1</accession>
<dbReference type="Gene3D" id="1.10.287.2460">
    <property type="match status" value="1"/>
</dbReference>
<evidence type="ECO:0000313" key="4">
    <source>
        <dbReference type="Proteomes" id="UP000002499"/>
    </source>
</evidence>
<comment type="similarity">
    <text evidence="1 2">Belongs to the enoyl-CoA hydratase/isomerase family.</text>
</comment>
<dbReference type="PROSITE" id="PS00166">
    <property type="entry name" value="ENOYL_COA_HYDRATASE"/>
    <property type="match status" value="1"/>
</dbReference>
<dbReference type="InterPro" id="IPR001753">
    <property type="entry name" value="Enoyl-CoA_hydra/iso"/>
</dbReference>
<dbReference type="eggNOG" id="KOG1680">
    <property type="taxonomic scope" value="Eukaryota"/>
</dbReference>
<dbReference type="GO" id="GO:0016853">
    <property type="term" value="F:isomerase activity"/>
    <property type="evidence" value="ECO:0007669"/>
    <property type="project" value="UniProtKB-KW"/>
</dbReference>
<dbReference type="InterPro" id="IPR029045">
    <property type="entry name" value="ClpP/crotonase-like_dom_sf"/>
</dbReference>
<dbReference type="PANTHER" id="PTHR43802:SF1">
    <property type="entry name" value="IP11341P-RELATED"/>
    <property type="match status" value="1"/>
</dbReference>
<dbReference type="EMBL" id="GL698633">
    <property type="protein sequence ID" value="EFY84347.1"/>
    <property type="molecule type" value="Genomic_DNA"/>
</dbReference>
<keyword evidence="4" id="KW-1185">Reference proteome</keyword>
<dbReference type="CDD" id="cd06558">
    <property type="entry name" value="crotonase-like"/>
    <property type="match status" value="1"/>
</dbReference>
<dbReference type="Pfam" id="PF00378">
    <property type="entry name" value="ECH_1"/>
    <property type="match status" value="1"/>
</dbReference>
<protein>
    <submittedName>
        <fullName evidence="3">Enoyl-CoA hydratase/isomerase family protein</fullName>
    </submittedName>
</protein>
<name>E9EIA1_METAQ</name>
<dbReference type="Proteomes" id="UP000002499">
    <property type="component" value="Unassembled WGS sequence"/>
</dbReference>
<evidence type="ECO:0000256" key="1">
    <source>
        <dbReference type="ARBA" id="ARBA00005254"/>
    </source>
</evidence>
<dbReference type="NCBIfam" id="NF006108">
    <property type="entry name" value="PRK08259.1"/>
    <property type="match status" value="1"/>
</dbReference>
<organism evidence="4">
    <name type="scientific">Metarhizium acridum (strain CQMa 102)</name>
    <dbReference type="NCBI Taxonomy" id="655827"/>
    <lineage>
        <taxon>Eukaryota</taxon>
        <taxon>Fungi</taxon>
        <taxon>Dikarya</taxon>
        <taxon>Ascomycota</taxon>
        <taxon>Pezizomycotina</taxon>
        <taxon>Sordariomycetes</taxon>
        <taxon>Hypocreomycetidae</taxon>
        <taxon>Hypocreales</taxon>
        <taxon>Clavicipitaceae</taxon>
        <taxon>Metarhizium</taxon>
    </lineage>
</organism>
<dbReference type="OrthoDB" id="2018133at2759"/>
<reference evidence="3 4" key="1">
    <citation type="journal article" date="2011" name="PLoS Genet.">
        <title>Genome sequencing and comparative transcriptomics of the model entomopathogenic fungi Metarhizium anisopliae and M. acridum.</title>
        <authorList>
            <person name="Gao Q."/>
            <person name="Jin K."/>
            <person name="Ying S.H."/>
            <person name="Zhang Y."/>
            <person name="Xiao G."/>
            <person name="Shang Y."/>
            <person name="Duan Z."/>
            <person name="Hu X."/>
            <person name="Xie X.Q."/>
            <person name="Zhou G."/>
            <person name="Peng G."/>
            <person name="Luo Z."/>
            <person name="Huang W."/>
            <person name="Wang B."/>
            <person name="Fang W."/>
            <person name="Wang S."/>
            <person name="Zhong Y."/>
            <person name="Ma L.J."/>
            <person name="St Leger R.J."/>
            <person name="Zhao G.P."/>
            <person name="Pei Y."/>
            <person name="Feng M.G."/>
            <person name="Xia Y."/>
            <person name="Wang C."/>
        </authorList>
    </citation>
    <scope>NUCLEOTIDE SEQUENCE [LARGE SCALE GENOMIC DNA]</scope>
    <source>
        <strain evidence="3 4">CQMa 102</strain>
    </source>
</reference>
<gene>
    <name evidence="3" type="ORF">MAC_09599</name>
</gene>
<dbReference type="AlphaFoldDB" id="E9EIA1"/>
<dbReference type="Gene3D" id="3.90.226.10">
    <property type="entry name" value="2-enoyl-CoA Hydratase, Chain A, domain 1"/>
    <property type="match status" value="1"/>
</dbReference>
<dbReference type="SUPFAM" id="SSF52096">
    <property type="entry name" value="ClpP/crotonase"/>
    <property type="match status" value="1"/>
</dbReference>
<evidence type="ECO:0000256" key="2">
    <source>
        <dbReference type="RuleBase" id="RU003707"/>
    </source>
</evidence>